<dbReference type="Gene3D" id="2.130.10.10">
    <property type="entry name" value="YVTN repeat-like/Quinoprotein amine dehydrogenase"/>
    <property type="match status" value="1"/>
</dbReference>
<gene>
    <name evidence="2" type="ORF">ACFSDE_05330</name>
</gene>
<dbReference type="InterPro" id="IPR015943">
    <property type="entry name" value="WD40/YVTN_repeat-like_dom_sf"/>
</dbReference>
<sequence>MAGRLAHLVCLTLGITTLGFTPAAADTGMDDGRIDLPLVVADVVPDPVNGTVWTRGYEGVQVADTVTGTVTQVPVGGYPRDLAIDPTGEHAYAVWDNAVSIIDTTTLTTRTLDLGTNSCPTDVAAADGLIHLYDGCHTSSPYRALDAVDGSPRDPLAEGRPIGVPGRHRVLYWSGDHLAVVDTTTMGVIAERDVPYLEYRQPLVSSDGTKVLLDGTDDIVRVRDLDTLRAFASSGEAEPNRDVTPNLDVRGESLLVADYGLDVVDLASSAPVHTLRPWDSDSWFVVGVTATPGSTIVAATSMTRTALFLEDDPGVPSAELVLERPFPDDGFSATPVTGTLMADGAPLAGEPVSLTGRGVVPVETVTDDQGRFSTSVYFPEPTTLVARWPGNAQTPPAVSQSTVQPPPADTLLTLGVPRQVDPSDPLPVSVHLRTGRGADVPGYDVTLHRRCHDDYAWTPLTTVTTGPDGRVTFDDEPPACLEVEYLALHERTGMTLPSSTEESTTVTWGSSSLEVTVPTDVVVGDTATTRARLLVRGLPAAGRTLTLTSTEGGSWERVTDAEGRASVDVPVPFTTNLTWRFAGEASVLPATSDHLVHARKLDTVLSVSATPTSIRVTEPISMTGQVLDENGDAVVGAEIRLGRATGTVIGVTDQTGSVRTEVAPARWDPDHLVQLTFPGDDRHETSAGSQVVDVRPLTSSLTVVADRDEVSADHPVRLSGTVSAELADDVDDRQLRVWRTEPDGNVTGLPWVDVEPDGSFGFTDRPPQAGRVTYTVTRLADARYAMTEAQTSVDVVEQLPVALTLSTDQQKYVAGDLATVTVRTDRDTDGTLTLVADPAEGPETVLHEGPITGAGVSVDVELLTTSTLSATLSETLDRTGATARVERQVRLRMSSRLKGSWARRDGAWLVSPRTRPRVVTDIVPPREGVCVVHEQQQRRRNGSWTSPRIIGCRDTDSDGTATYRSGRRPVGTTWRVRAVTRNDGINALTRGAFLTFKIRRPR</sequence>
<name>A0ABW4TKN2_9ACTN</name>
<organism evidence="2 3">
    <name type="scientific">Nocardioides aestuarii</name>
    <dbReference type="NCBI Taxonomy" id="252231"/>
    <lineage>
        <taxon>Bacteria</taxon>
        <taxon>Bacillati</taxon>
        <taxon>Actinomycetota</taxon>
        <taxon>Actinomycetes</taxon>
        <taxon>Propionibacteriales</taxon>
        <taxon>Nocardioidaceae</taxon>
        <taxon>Nocardioides</taxon>
    </lineage>
</organism>
<proteinExistence type="predicted"/>
<keyword evidence="3" id="KW-1185">Reference proteome</keyword>
<dbReference type="RefSeq" id="WP_343916141.1">
    <property type="nucleotide sequence ID" value="NZ_BAAAJT010000002.1"/>
</dbReference>
<dbReference type="SUPFAM" id="SSF101908">
    <property type="entry name" value="Putative isomerase YbhE"/>
    <property type="match status" value="1"/>
</dbReference>
<evidence type="ECO:0000313" key="3">
    <source>
        <dbReference type="Proteomes" id="UP001597351"/>
    </source>
</evidence>
<dbReference type="EMBL" id="JBHUGD010000003">
    <property type="protein sequence ID" value="MFD1946204.1"/>
    <property type="molecule type" value="Genomic_DNA"/>
</dbReference>
<protein>
    <recommendedName>
        <fullName evidence="4">Carboxypeptidase regulatory-like domain-containing protein</fullName>
    </recommendedName>
</protein>
<comment type="caution">
    <text evidence="2">The sequence shown here is derived from an EMBL/GenBank/DDBJ whole genome shotgun (WGS) entry which is preliminary data.</text>
</comment>
<accession>A0ABW4TKN2</accession>
<evidence type="ECO:0000313" key="2">
    <source>
        <dbReference type="EMBL" id="MFD1946204.1"/>
    </source>
</evidence>
<feature type="signal peptide" evidence="1">
    <location>
        <begin position="1"/>
        <end position="25"/>
    </location>
</feature>
<keyword evidence="1" id="KW-0732">Signal</keyword>
<feature type="chain" id="PRO_5046087162" description="Carboxypeptidase regulatory-like domain-containing protein" evidence="1">
    <location>
        <begin position="26"/>
        <end position="1002"/>
    </location>
</feature>
<evidence type="ECO:0008006" key="4">
    <source>
        <dbReference type="Google" id="ProtNLM"/>
    </source>
</evidence>
<reference evidence="3" key="1">
    <citation type="journal article" date="2019" name="Int. J. Syst. Evol. Microbiol.">
        <title>The Global Catalogue of Microorganisms (GCM) 10K type strain sequencing project: providing services to taxonomists for standard genome sequencing and annotation.</title>
        <authorList>
            <consortium name="The Broad Institute Genomics Platform"/>
            <consortium name="The Broad Institute Genome Sequencing Center for Infectious Disease"/>
            <person name="Wu L."/>
            <person name="Ma J."/>
        </authorList>
    </citation>
    <scope>NUCLEOTIDE SEQUENCE [LARGE SCALE GENOMIC DNA]</scope>
    <source>
        <strain evidence="3">CGMCC 1.12477</strain>
    </source>
</reference>
<evidence type="ECO:0000256" key="1">
    <source>
        <dbReference type="SAM" id="SignalP"/>
    </source>
</evidence>
<dbReference type="Proteomes" id="UP001597351">
    <property type="component" value="Unassembled WGS sequence"/>
</dbReference>